<evidence type="ECO:0000313" key="5">
    <source>
        <dbReference type="Proteomes" id="UP000030651"/>
    </source>
</evidence>
<evidence type="ECO:0000256" key="1">
    <source>
        <dbReference type="SAM" id="Phobius"/>
    </source>
</evidence>
<dbReference type="KEGG" id="pfy:PFICI_06182"/>
<dbReference type="InterPro" id="IPR052338">
    <property type="entry name" value="Transposase_5"/>
</dbReference>
<feature type="domain" description="Tc1-like transposase DDE" evidence="3">
    <location>
        <begin position="153"/>
        <end position="300"/>
    </location>
</feature>
<accession>W3X544</accession>
<sequence length="352" mass="41641">MGRGRPAGTHTKQLTEPERERVRTLFFEGCRTQRDIEKITGFHRSQIKRAIRDGSAVKQRSGAPPKMTPEQEQQLIAFVTSGKRFRFMSWLELALTFLGGIFGVYTVRSTLRRHGFKRYVARKKPPLSDEAKRRRKAWAEQHQHWTIEQWSQILWTDETWITGGRHRKAYVTRRADEAHHEDCILEKRQRKQGWMFWGCFSGATGKGPCLFWEKDWGTITSETYRAHTVPLIDGWIRLCRRDSRRNLVLIQDGAKAHSCYDTREDLQDRGVFIIDWPPYSPDLNPIEAVWNKMKDYIEENYWYDENPSYDRLRRYVREAWDSITEDYLRELLATMPQRCQDVIAAEGGATHW</sequence>
<evidence type="ECO:0000313" key="4">
    <source>
        <dbReference type="EMBL" id="ETS81180.1"/>
    </source>
</evidence>
<dbReference type="HOGENOM" id="CLU_033666_0_1_1"/>
<dbReference type="InterPro" id="IPR038717">
    <property type="entry name" value="Tc1-like_DDE_dom"/>
</dbReference>
<dbReference type="GO" id="GO:0006313">
    <property type="term" value="P:DNA transposition"/>
    <property type="evidence" value="ECO:0007669"/>
    <property type="project" value="InterPro"/>
</dbReference>
<dbReference type="Gene3D" id="3.30.420.10">
    <property type="entry name" value="Ribonuclease H-like superfamily/Ribonuclease H"/>
    <property type="match status" value="1"/>
</dbReference>
<dbReference type="PANTHER" id="PTHR23022">
    <property type="entry name" value="TRANSPOSABLE ELEMENT-RELATED"/>
    <property type="match status" value="1"/>
</dbReference>
<dbReference type="GO" id="GO:0015074">
    <property type="term" value="P:DNA integration"/>
    <property type="evidence" value="ECO:0007669"/>
    <property type="project" value="InterPro"/>
</dbReference>
<keyword evidence="1" id="KW-1133">Transmembrane helix</keyword>
<dbReference type="OrthoDB" id="5292349at2759"/>
<dbReference type="PANTHER" id="PTHR23022:SF119">
    <property type="entry name" value="TC1-LIKE TRANSPOSASE DDE DOMAIN-CONTAINING PROTEIN"/>
    <property type="match status" value="1"/>
</dbReference>
<reference evidence="5" key="1">
    <citation type="journal article" date="2015" name="BMC Genomics">
        <title>Genomic and transcriptomic analysis of the endophytic fungus Pestalotiopsis fici reveals its lifestyle and high potential for synthesis of natural products.</title>
        <authorList>
            <person name="Wang X."/>
            <person name="Zhang X."/>
            <person name="Liu L."/>
            <person name="Xiang M."/>
            <person name="Wang W."/>
            <person name="Sun X."/>
            <person name="Che Y."/>
            <person name="Guo L."/>
            <person name="Liu G."/>
            <person name="Guo L."/>
            <person name="Wang C."/>
            <person name="Yin W.B."/>
            <person name="Stadler M."/>
            <person name="Zhang X."/>
            <person name="Liu X."/>
        </authorList>
    </citation>
    <scope>NUCLEOTIDE SEQUENCE [LARGE SCALE GENOMIC DNA]</scope>
    <source>
        <strain evidence="5">W106-1 / CGMCC3.15140</strain>
    </source>
</reference>
<keyword evidence="5" id="KW-1185">Reference proteome</keyword>
<evidence type="ECO:0008006" key="6">
    <source>
        <dbReference type="Google" id="ProtNLM"/>
    </source>
</evidence>
<dbReference type="STRING" id="1229662.W3X544"/>
<dbReference type="GeneID" id="19271195"/>
<gene>
    <name evidence="4" type="ORF">PFICI_06182</name>
</gene>
<evidence type="ECO:0000259" key="3">
    <source>
        <dbReference type="Pfam" id="PF13358"/>
    </source>
</evidence>
<feature type="domain" description="Transposase Tc1-like" evidence="2">
    <location>
        <begin position="104"/>
        <end position="144"/>
    </location>
</feature>
<dbReference type="Proteomes" id="UP000030651">
    <property type="component" value="Unassembled WGS sequence"/>
</dbReference>
<dbReference type="Pfam" id="PF01498">
    <property type="entry name" value="HTH_Tnp_Tc3_2"/>
    <property type="match status" value="1"/>
</dbReference>
<dbReference type="Pfam" id="PF13358">
    <property type="entry name" value="DDE_3"/>
    <property type="match status" value="1"/>
</dbReference>
<proteinExistence type="predicted"/>
<dbReference type="EMBL" id="KI912112">
    <property type="protein sequence ID" value="ETS81180.1"/>
    <property type="molecule type" value="Genomic_DNA"/>
</dbReference>
<dbReference type="eggNOG" id="ENOG502S95U">
    <property type="taxonomic scope" value="Eukaryota"/>
</dbReference>
<dbReference type="InterPro" id="IPR002492">
    <property type="entry name" value="Transposase_Tc1-like"/>
</dbReference>
<protein>
    <recommendedName>
        <fullName evidence="6">Tc1-like transposase DDE domain-containing protein</fullName>
    </recommendedName>
</protein>
<dbReference type="GO" id="GO:0003677">
    <property type="term" value="F:DNA binding"/>
    <property type="evidence" value="ECO:0007669"/>
    <property type="project" value="InterPro"/>
</dbReference>
<evidence type="ECO:0000259" key="2">
    <source>
        <dbReference type="Pfam" id="PF01498"/>
    </source>
</evidence>
<dbReference type="InParanoid" id="W3X544"/>
<dbReference type="RefSeq" id="XP_007832954.1">
    <property type="nucleotide sequence ID" value="XM_007834763.1"/>
</dbReference>
<dbReference type="SUPFAM" id="SSF46689">
    <property type="entry name" value="Homeodomain-like"/>
    <property type="match status" value="1"/>
</dbReference>
<keyword evidence="1" id="KW-0472">Membrane</keyword>
<dbReference type="InterPro" id="IPR036397">
    <property type="entry name" value="RNaseH_sf"/>
</dbReference>
<organism evidence="4 5">
    <name type="scientific">Pestalotiopsis fici (strain W106-1 / CGMCC3.15140)</name>
    <dbReference type="NCBI Taxonomy" id="1229662"/>
    <lineage>
        <taxon>Eukaryota</taxon>
        <taxon>Fungi</taxon>
        <taxon>Dikarya</taxon>
        <taxon>Ascomycota</taxon>
        <taxon>Pezizomycotina</taxon>
        <taxon>Sordariomycetes</taxon>
        <taxon>Xylariomycetidae</taxon>
        <taxon>Amphisphaeriales</taxon>
        <taxon>Sporocadaceae</taxon>
        <taxon>Pestalotiopsis</taxon>
    </lineage>
</organism>
<feature type="transmembrane region" description="Helical" evidence="1">
    <location>
        <begin position="87"/>
        <end position="107"/>
    </location>
</feature>
<name>W3X544_PESFW</name>
<dbReference type="InterPro" id="IPR009057">
    <property type="entry name" value="Homeodomain-like_sf"/>
</dbReference>
<keyword evidence="1" id="KW-0812">Transmembrane</keyword>
<dbReference type="AlphaFoldDB" id="W3X544"/>
<dbReference type="OMA" id="EVAEWRI"/>